<evidence type="ECO:0000313" key="9">
    <source>
        <dbReference type="Proteomes" id="UP000265140"/>
    </source>
</evidence>
<organism evidence="8 9">
    <name type="scientific">Esox lucius</name>
    <name type="common">Northern pike</name>
    <dbReference type="NCBI Taxonomy" id="8010"/>
    <lineage>
        <taxon>Eukaryota</taxon>
        <taxon>Metazoa</taxon>
        <taxon>Chordata</taxon>
        <taxon>Craniata</taxon>
        <taxon>Vertebrata</taxon>
        <taxon>Euteleostomi</taxon>
        <taxon>Actinopterygii</taxon>
        <taxon>Neopterygii</taxon>
        <taxon>Teleostei</taxon>
        <taxon>Protacanthopterygii</taxon>
        <taxon>Esociformes</taxon>
        <taxon>Esocidae</taxon>
        <taxon>Esox</taxon>
    </lineage>
</organism>
<comment type="similarity">
    <text evidence="6">Belongs to the mitochondrion-specific ribosomal protein mL54 family.</text>
</comment>
<reference evidence="8" key="2">
    <citation type="submission" date="2020-02" db="EMBL/GenBank/DDBJ databases">
        <title>Esox lucius (northern pike) genome, fEsoLuc1, primary haplotype.</title>
        <authorList>
            <person name="Myers G."/>
            <person name="Karagic N."/>
            <person name="Meyer A."/>
            <person name="Pippel M."/>
            <person name="Reichard M."/>
            <person name="Winkler S."/>
            <person name="Tracey A."/>
            <person name="Sims Y."/>
            <person name="Howe K."/>
            <person name="Rhie A."/>
            <person name="Formenti G."/>
            <person name="Durbin R."/>
            <person name="Fedrigo O."/>
            <person name="Jarvis E.D."/>
        </authorList>
    </citation>
    <scope>NUCLEOTIDE SEQUENCE [LARGE SCALE GENOMIC DNA]</scope>
</reference>
<dbReference type="FunCoup" id="A0A6Q2XTS1">
    <property type="interactions" value="616"/>
</dbReference>
<evidence type="ECO:0000256" key="3">
    <source>
        <dbReference type="ARBA" id="ARBA00022980"/>
    </source>
</evidence>
<dbReference type="PANTHER" id="PTHR28595:SF1">
    <property type="entry name" value="LARGE RIBOSOMAL SUBUNIT PROTEIN ML54"/>
    <property type="match status" value="1"/>
</dbReference>
<evidence type="ECO:0000256" key="7">
    <source>
        <dbReference type="ARBA" id="ARBA00035179"/>
    </source>
</evidence>
<keyword evidence="4" id="KW-0496">Mitochondrion</keyword>
<evidence type="ECO:0000256" key="4">
    <source>
        <dbReference type="ARBA" id="ARBA00023128"/>
    </source>
</evidence>
<dbReference type="InParanoid" id="A0A6Q2XTS1"/>
<protein>
    <recommendedName>
        <fullName evidence="7">Large ribosomal subunit protein mL54</fullName>
    </recommendedName>
</protein>
<dbReference type="InterPro" id="IPR013870">
    <property type="entry name" value="Ribosomal_mL54"/>
</dbReference>
<reference evidence="8" key="3">
    <citation type="submission" date="2025-08" db="UniProtKB">
        <authorList>
            <consortium name="Ensembl"/>
        </authorList>
    </citation>
    <scope>IDENTIFICATION</scope>
</reference>
<dbReference type="GeneTree" id="ENSGT00390000001201"/>
<dbReference type="OMA" id="WLFEMNV"/>
<name>A0A6Q2XTS1_ESOLU</name>
<dbReference type="Bgee" id="ENSELUG00000031212">
    <property type="expression patterns" value="Expressed in embryo and 14 other cell types or tissues"/>
</dbReference>
<dbReference type="Pfam" id="PF08561">
    <property type="entry name" value="Ribosomal_L37"/>
    <property type="match status" value="1"/>
</dbReference>
<evidence type="ECO:0000313" key="8">
    <source>
        <dbReference type="Ensembl" id="ENSELUP00000056531.1"/>
    </source>
</evidence>
<evidence type="ECO:0000256" key="6">
    <source>
        <dbReference type="ARBA" id="ARBA00033752"/>
    </source>
</evidence>
<reference evidence="9" key="1">
    <citation type="journal article" date="2014" name="PLoS ONE">
        <title>The genome and linkage map of the northern pike (Esox lucius): conserved synteny revealed between the salmonid sister group and the Neoteleostei.</title>
        <authorList>
            <person name="Rondeau E.B."/>
            <person name="Minkley D.R."/>
            <person name="Leong J.S."/>
            <person name="Messmer A.M."/>
            <person name="Jantzen J.R."/>
            <person name="von Schalburg K.R."/>
            <person name="Lemon C."/>
            <person name="Bird N.H."/>
            <person name="Koop B.F."/>
        </authorList>
    </citation>
    <scope>NUCLEOTIDE SEQUENCE</scope>
</reference>
<keyword evidence="5" id="KW-0687">Ribonucleoprotein</keyword>
<keyword evidence="3" id="KW-0689">Ribosomal protein</keyword>
<evidence type="ECO:0000256" key="2">
    <source>
        <dbReference type="ARBA" id="ARBA00022946"/>
    </source>
</evidence>
<keyword evidence="2" id="KW-0809">Transit peptide</keyword>
<sequence>MSGHGLFCSTMRVTRLATNTHMGQSISNLLYRIPTCGYAKKVASKGKGKGIGKDVLAGPEVCKDPVKLTSHAVGVNILKQGDDPALKPRKEYPEWLFQLHLGPPKKIHELEPDSREYWKVLRKEHMWRFNRLHKGKKL</sequence>
<evidence type="ECO:0000256" key="1">
    <source>
        <dbReference type="ARBA" id="ARBA00004173"/>
    </source>
</evidence>
<dbReference type="GO" id="GO:0003735">
    <property type="term" value="F:structural constituent of ribosome"/>
    <property type="evidence" value="ECO:0007669"/>
    <property type="project" value="TreeGrafter"/>
</dbReference>
<dbReference type="AlphaFoldDB" id="A0A6Q2XTS1"/>
<dbReference type="PANTHER" id="PTHR28595">
    <property type="entry name" value="39S RIBOSOMAL PROTEIN L54, MITOCHONDRIAL"/>
    <property type="match status" value="1"/>
</dbReference>
<dbReference type="GO" id="GO:0005762">
    <property type="term" value="C:mitochondrial large ribosomal subunit"/>
    <property type="evidence" value="ECO:0007669"/>
    <property type="project" value="TreeGrafter"/>
</dbReference>
<keyword evidence="9" id="KW-1185">Reference proteome</keyword>
<accession>A0A6Q2XTS1</accession>
<evidence type="ECO:0000256" key="5">
    <source>
        <dbReference type="ARBA" id="ARBA00023274"/>
    </source>
</evidence>
<gene>
    <name evidence="8" type="primary">MRPL54</name>
</gene>
<proteinExistence type="inferred from homology"/>
<dbReference type="Ensembl" id="ENSELUT00000059640.2">
    <property type="protein sequence ID" value="ENSELUP00000056531.1"/>
    <property type="gene ID" value="ENSELUG00000031212.2"/>
</dbReference>
<comment type="subcellular location">
    <subcellularLocation>
        <location evidence="1">Mitochondrion</location>
    </subcellularLocation>
</comment>
<reference evidence="8" key="4">
    <citation type="submission" date="2025-09" db="UniProtKB">
        <authorList>
            <consortium name="Ensembl"/>
        </authorList>
    </citation>
    <scope>IDENTIFICATION</scope>
</reference>
<dbReference type="Proteomes" id="UP000265140">
    <property type="component" value="Chromosome 8"/>
</dbReference>